<organism evidence="1 2">
    <name type="scientific">Periplaneta americana</name>
    <name type="common">American cockroach</name>
    <name type="synonym">Blatta americana</name>
    <dbReference type="NCBI Taxonomy" id="6978"/>
    <lineage>
        <taxon>Eukaryota</taxon>
        <taxon>Metazoa</taxon>
        <taxon>Ecdysozoa</taxon>
        <taxon>Arthropoda</taxon>
        <taxon>Hexapoda</taxon>
        <taxon>Insecta</taxon>
        <taxon>Pterygota</taxon>
        <taxon>Neoptera</taxon>
        <taxon>Polyneoptera</taxon>
        <taxon>Dictyoptera</taxon>
        <taxon>Blattodea</taxon>
        <taxon>Blattoidea</taxon>
        <taxon>Blattidae</taxon>
        <taxon>Blattinae</taxon>
        <taxon>Periplaneta</taxon>
    </lineage>
</organism>
<accession>A0ABQ8SIC9</accession>
<name>A0ABQ8SIC9_PERAM</name>
<dbReference type="PANTHER" id="PTHR11243:SF38">
    <property type="entry name" value="GROWTH FACTOR RECEPTOR-BOUND PROTEIN 14-LIKE ISOFORM X1"/>
    <property type="match status" value="1"/>
</dbReference>
<dbReference type="EMBL" id="JAJSOF020000027">
    <property type="protein sequence ID" value="KAJ4433857.1"/>
    <property type="molecule type" value="Genomic_DNA"/>
</dbReference>
<evidence type="ECO:0000313" key="2">
    <source>
        <dbReference type="Proteomes" id="UP001148838"/>
    </source>
</evidence>
<dbReference type="PANTHER" id="PTHR11243">
    <property type="entry name" value="GROWTH FACTOR RECEPTOR-BOUND PROTEIN"/>
    <property type="match status" value="1"/>
</dbReference>
<keyword evidence="2" id="KW-1185">Reference proteome</keyword>
<dbReference type="InterPro" id="IPR029071">
    <property type="entry name" value="Ubiquitin-like_domsf"/>
</dbReference>
<dbReference type="SUPFAM" id="SSF54236">
    <property type="entry name" value="Ubiquitin-like"/>
    <property type="match status" value="1"/>
</dbReference>
<comment type="caution">
    <text evidence="1">The sequence shown here is derived from an EMBL/GenBank/DDBJ whole genome shotgun (WGS) entry which is preliminary data.</text>
</comment>
<dbReference type="Proteomes" id="UP001148838">
    <property type="component" value="Unassembled WGS sequence"/>
</dbReference>
<dbReference type="InterPro" id="IPR039664">
    <property type="entry name" value="GRB/APBB1IP"/>
</dbReference>
<proteinExistence type="predicted"/>
<gene>
    <name evidence="1" type="ORF">ANN_16169</name>
</gene>
<evidence type="ECO:0000313" key="1">
    <source>
        <dbReference type="EMBL" id="KAJ4433857.1"/>
    </source>
</evidence>
<sequence length="140" mass="16544">MALKRRIKNITVLQKYEQGLKTPAAVTKTYLMQQLNSEVFEYFMQMRAQHAVIHHRTIKLWAMQIKKRIDVHNQLQFKEELMFHNDDGSCQLVVVERNLCASDLCQLLALKNRVAKDMSWTIVEQWPELGLGERKKTFLK</sequence>
<reference evidence="1 2" key="1">
    <citation type="journal article" date="2022" name="Allergy">
        <title>Genome assembly and annotation of Periplaneta americana reveal a comprehensive cockroach allergen profile.</title>
        <authorList>
            <person name="Wang L."/>
            <person name="Xiong Q."/>
            <person name="Saelim N."/>
            <person name="Wang L."/>
            <person name="Nong W."/>
            <person name="Wan A.T."/>
            <person name="Shi M."/>
            <person name="Liu X."/>
            <person name="Cao Q."/>
            <person name="Hui J.H.L."/>
            <person name="Sookrung N."/>
            <person name="Leung T.F."/>
            <person name="Tungtrongchitr A."/>
            <person name="Tsui S.K.W."/>
        </authorList>
    </citation>
    <scope>NUCLEOTIDE SEQUENCE [LARGE SCALE GENOMIC DNA]</scope>
    <source>
        <strain evidence="1">PWHHKU_190912</strain>
    </source>
</reference>
<dbReference type="Gene3D" id="3.10.20.90">
    <property type="entry name" value="Phosphatidylinositol 3-kinase Catalytic Subunit, Chain A, domain 1"/>
    <property type="match status" value="1"/>
</dbReference>
<protein>
    <submittedName>
        <fullName evidence="1">Uncharacterized protein</fullName>
    </submittedName>
</protein>